<dbReference type="InterPro" id="IPR046616">
    <property type="entry name" value="DUF6729"/>
</dbReference>
<evidence type="ECO:0000313" key="3">
    <source>
        <dbReference type="Proteomes" id="UP000828390"/>
    </source>
</evidence>
<dbReference type="EMBL" id="JAIWYP010000009">
    <property type="protein sequence ID" value="KAH3774449.1"/>
    <property type="molecule type" value="Genomic_DNA"/>
</dbReference>
<organism evidence="2 3">
    <name type="scientific">Dreissena polymorpha</name>
    <name type="common">Zebra mussel</name>
    <name type="synonym">Mytilus polymorpha</name>
    <dbReference type="NCBI Taxonomy" id="45954"/>
    <lineage>
        <taxon>Eukaryota</taxon>
        <taxon>Metazoa</taxon>
        <taxon>Spiralia</taxon>
        <taxon>Lophotrochozoa</taxon>
        <taxon>Mollusca</taxon>
        <taxon>Bivalvia</taxon>
        <taxon>Autobranchia</taxon>
        <taxon>Heteroconchia</taxon>
        <taxon>Euheterodonta</taxon>
        <taxon>Imparidentia</taxon>
        <taxon>Neoheterodontei</taxon>
        <taxon>Myida</taxon>
        <taxon>Dreissenoidea</taxon>
        <taxon>Dreissenidae</taxon>
        <taxon>Dreissena</taxon>
    </lineage>
</organism>
<comment type="caution">
    <text evidence="2">The sequence shown here is derived from an EMBL/GenBank/DDBJ whole genome shotgun (WGS) entry which is preliminary data.</text>
</comment>
<evidence type="ECO:0000259" key="1">
    <source>
        <dbReference type="Pfam" id="PF20499"/>
    </source>
</evidence>
<reference evidence="2" key="1">
    <citation type="journal article" date="2019" name="bioRxiv">
        <title>The Genome of the Zebra Mussel, Dreissena polymorpha: A Resource for Invasive Species Research.</title>
        <authorList>
            <person name="McCartney M.A."/>
            <person name="Auch B."/>
            <person name="Kono T."/>
            <person name="Mallez S."/>
            <person name="Zhang Y."/>
            <person name="Obille A."/>
            <person name="Becker A."/>
            <person name="Abrahante J.E."/>
            <person name="Garbe J."/>
            <person name="Badalamenti J.P."/>
            <person name="Herman A."/>
            <person name="Mangelson H."/>
            <person name="Liachko I."/>
            <person name="Sullivan S."/>
            <person name="Sone E.D."/>
            <person name="Koren S."/>
            <person name="Silverstein K.A.T."/>
            <person name="Beckman K.B."/>
            <person name="Gohl D.M."/>
        </authorList>
    </citation>
    <scope>NUCLEOTIDE SEQUENCE</scope>
    <source>
        <strain evidence="2">Duluth1</strain>
        <tissue evidence="2">Whole animal</tissue>
    </source>
</reference>
<gene>
    <name evidence="2" type="ORF">DPMN_175831</name>
</gene>
<dbReference type="AlphaFoldDB" id="A0A9D4E8V3"/>
<feature type="domain" description="DUF6729" evidence="1">
    <location>
        <begin position="51"/>
        <end position="130"/>
    </location>
</feature>
<protein>
    <recommendedName>
        <fullName evidence="1">DUF6729 domain-containing protein</fullName>
    </recommendedName>
</protein>
<evidence type="ECO:0000313" key="2">
    <source>
        <dbReference type="EMBL" id="KAH3774449.1"/>
    </source>
</evidence>
<sequence>MFSSPKKSRIVEKTHTLTLNEDKDAPVASTTTSAADTTTYITGKYPIFARWKEVLPKEDLRWISKPLFTNIVEKRCERAHMLTERIDKMWWSPPEPPFLVNSIPSVDHYFGHRLFLWMPHKLWHISLRCPL</sequence>
<dbReference type="Proteomes" id="UP000828390">
    <property type="component" value="Unassembled WGS sequence"/>
</dbReference>
<accession>A0A9D4E8V3</accession>
<dbReference type="PANTHER" id="PTHR24401">
    <property type="entry name" value="SI:CH211-243P7.3-RELATED"/>
    <property type="match status" value="1"/>
</dbReference>
<name>A0A9D4E8V3_DREPO</name>
<dbReference type="PANTHER" id="PTHR24401:SF29">
    <property type="entry name" value="SI:CH211-243P7.3-RELATED"/>
    <property type="match status" value="1"/>
</dbReference>
<reference evidence="2" key="2">
    <citation type="submission" date="2020-11" db="EMBL/GenBank/DDBJ databases">
        <authorList>
            <person name="McCartney M.A."/>
            <person name="Auch B."/>
            <person name="Kono T."/>
            <person name="Mallez S."/>
            <person name="Becker A."/>
            <person name="Gohl D.M."/>
            <person name="Silverstein K.A.T."/>
            <person name="Koren S."/>
            <person name="Bechman K.B."/>
            <person name="Herman A."/>
            <person name="Abrahante J.E."/>
            <person name="Garbe J."/>
        </authorList>
    </citation>
    <scope>NUCLEOTIDE SEQUENCE</scope>
    <source>
        <strain evidence="2">Duluth1</strain>
        <tissue evidence="2">Whole animal</tissue>
    </source>
</reference>
<keyword evidence="3" id="KW-1185">Reference proteome</keyword>
<dbReference type="Pfam" id="PF20499">
    <property type="entry name" value="DUF6729"/>
    <property type="match status" value="1"/>
</dbReference>
<proteinExistence type="predicted"/>